<proteinExistence type="predicted"/>
<dbReference type="Pfam" id="PF00464">
    <property type="entry name" value="SHMT"/>
    <property type="match status" value="1"/>
</dbReference>
<dbReference type="PANTHER" id="PTHR11680:SF35">
    <property type="entry name" value="SERINE HYDROXYMETHYLTRANSFERASE 1"/>
    <property type="match status" value="1"/>
</dbReference>
<dbReference type="InterPro" id="IPR015424">
    <property type="entry name" value="PyrdxlP-dep_Trfase"/>
</dbReference>
<dbReference type="GO" id="GO:0030170">
    <property type="term" value="F:pyridoxal phosphate binding"/>
    <property type="evidence" value="ECO:0007669"/>
    <property type="project" value="InterPro"/>
</dbReference>
<dbReference type="InterPro" id="IPR039429">
    <property type="entry name" value="SHMT-like_dom"/>
</dbReference>
<dbReference type="RefSeq" id="WP_254292686.1">
    <property type="nucleotide sequence ID" value="NZ_JAMLDX010000005.1"/>
</dbReference>
<sequence>MGMLARRPWVGDTGEAIVQGIADWAAASDADAIDRRLFELVEENRQIHDVNSINLNPATNVMNPRAERLLSSGLGSRPSLGHAGAKYEMGLEAIERIEALAAAVAAEVFGARYVEFRLASGAMANLYAFMATCQPGDAIIVPPDTIGGHVTHHRAGAAGLYGLDIHVAPVDADGFTVDVAGLAALAERVRPRLITIGGSLNLFAHPLREIRAIADSVGAYVLFDAAHLCGMIAGGQWQQPLAEGAHLMGCSTYKSLGGPPAGLLMTNDAELAERIDRIAYPGLTANFDVAKTASLALALLDWKTFGADYARTMKETAAALAAALESRGLPLFETPRGITDSHQFALRAAPLGGGQTAAARLRQANILSSGIGLPIDPVPGDLPGLRFGTPEIVRLGMTAGDMPELAALVAEALTGDAANVAPRTTAFRREFHGLHFIRQ</sequence>
<dbReference type="GO" id="GO:0005737">
    <property type="term" value="C:cytoplasm"/>
    <property type="evidence" value="ECO:0007669"/>
    <property type="project" value="TreeGrafter"/>
</dbReference>
<evidence type="ECO:0000259" key="4">
    <source>
        <dbReference type="Pfam" id="PF00464"/>
    </source>
</evidence>
<feature type="modified residue" description="N6-(pyridoxal phosphate)lysine" evidence="3">
    <location>
        <position position="254"/>
    </location>
</feature>
<dbReference type="PANTHER" id="PTHR11680">
    <property type="entry name" value="SERINE HYDROXYMETHYLTRANSFERASE"/>
    <property type="match status" value="1"/>
</dbReference>
<evidence type="ECO:0000313" key="5">
    <source>
        <dbReference type="EMBL" id="MCP3730559.1"/>
    </source>
</evidence>
<keyword evidence="2 3" id="KW-0663">Pyridoxal phosphate</keyword>
<keyword evidence="5" id="KW-0032">Aminotransferase</keyword>
<comment type="cofactor">
    <cofactor evidence="1 3">
        <name>pyridoxal 5'-phosphate</name>
        <dbReference type="ChEBI" id="CHEBI:597326"/>
    </cofactor>
</comment>
<name>A0A9X2HK14_9SPHN</name>
<accession>A0A9X2HK14</accession>
<dbReference type="GO" id="GO:0019264">
    <property type="term" value="P:glycine biosynthetic process from serine"/>
    <property type="evidence" value="ECO:0007669"/>
    <property type="project" value="InterPro"/>
</dbReference>
<dbReference type="InterPro" id="IPR049943">
    <property type="entry name" value="Ser_HO-MeTrfase-like"/>
</dbReference>
<dbReference type="GO" id="GO:0004372">
    <property type="term" value="F:glycine hydroxymethyltransferase activity"/>
    <property type="evidence" value="ECO:0007669"/>
    <property type="project" value="InterPro"/>
</dbReference>
<keyword evidence="5" id="KW-0808">Transferase</keyword>
<dbReference type="Gene3D" id="3.90.1150.10">
    <property type="entry name" value="Aspartate Aminotransferase, domain 1"/>
    <property type="match status" value="1"/>
</dbReference>
<evidence type="ECO:0000313" key="6">
    <source>
        <dbReference type="Proteomes" id="UP001139451"/>
    </source>
</evidence>
<dbReference type="Gene3D" id="3.40.640.10">
    <property type="entry name" value="Type I PLP-dependent aspartate aminotransferase-like (Major domain)"/>
    <property type="match status" value="1"/>
</dbReference>
<comment type="caution">
    <text evidence="5">The sequence shown here is derived from an EMBL/GenBank/DDBJ whole genome shotgun (WGS) entry which is preliminary data.</text>
</comment>
<dbReference type="GO" id="GO:0008483">
    <property type="term" value="F:transaminase activity"/>
    <property type="evidence" value="ECO:0007669"/>
    <property type="project" value="UniProtKB-KW"/>
</dbReference>
<protein>
    <submittedName>
        <fullName evidence="5">Aminotransferase class I/II-fold pyridoxal phosphate-dependent enzyme</fullName>
    </submittedName>
</protein>
<dbReference type="GO" id="GO:0035999">
    <property type="term" value="P:tetrahydrofolate interconversion"/>
    <property type="evidence" value="ECO:0007669"/>
    <property type="project" value="InterPro"/>
</dbReference>
<dbReference type="PIRSF" id="PIRSF000412">
    <property type="entry name" value="SHMT"/>
    <property type="match status" value="1"/>
</dbReference>
<organism evidence="5 6">
    <name type="scientific">Sphingomonas tagetis</name>
    <dbReference type="NCBI Taxonomy" id="2949092"/>
    <lineage>
        <taxon>Bacteria</taxon>
        <taxon>Pseudomonadati</taxon>
        <taxon>Pseudomonadota</taxon>
        <taxon>Alphaproteobacteria</taxon>
        <taxon>Sphingomonadales</taxon>
        <taxon>Sphingomonadaceae</taxon>
        <taxon>Sphingomonas</taxon>
    </lineage>
</organism>
<reference evidence="5" key="1">
    <citation type="submission" date="2022-05" db="EMBL/GenBank/DDBJ databases">
        <title>Sphingomonas sp. strain MG17 Genome sequencing and assembly.</title>
        <authorList>
            <person name="Kim I."/>
        </authorList>
    </citation>
    <scope>NUCLEOTIDE SEQUENCE</scope>
    <source>
        <strain evidence="5">MG17</strain>
    </source>
</reference>
<dbReference type="EMBL" id="JAMLDX010000005">
    <property type="protein sequence ID" value="MCP3730559.1"/>
    <property type="molecule type" value="Genomic_DNA"/>
</dbReference>
<dbReference type="AlphaFoldDB" id="A0A9X2HK14"/>
<keyword evidence="6" id="KW-1185">Reference proteome</keyword>
<gene>
    <name evidence="5" type="ORF">M9978_08980</name>
</gene>
<evidence type="ECO:0000256" key="3">
    <source>
        <dbReference type="PIRSR" id="PIRSR000412-50"/>
    </source>
</evidence>
<dbReference type="SUPFAM" id="SSF53383">
    <property type="entry name" value="PLP-dependent transferases"/>
    <property type="match status" value="1"/>
</dbReference>
<evidence type="ECO:0000256" key="2">
    <source>
        <dbReference type="ARBA" id="ARBA00022898"/>
    </source>
</evidence>
<dbReference type="Proteomes" id="UP001139451">
    <property type="component" value="Unassembled WGS sequence"/>
</dbReference>
<feature type="domain" description="Serine hydroxymethyltransferase-like" evidence="4">
    <location>
        <begin position="33"/>
        <end position="408"/>
    </location>
</feature>
<dbReference type="InterPro" id="IPR001085">
    <property type="entry name" value="Ser_HO-MeTrfase"/>
</dbReference>
<dbReference type="InterPro" id="IPR015421">
    <property type="entry name" value="PyrdxlP-dep_Trfase_major"/>
</dbReference>
<dbReference type="InterPro" id="IPR015422">
    <property type="entry name" value="PyrdxlP-dep_Trfase_small"/>
</dbReference>
<evidence type="ECO:0000256" key="1">
    <source>
        <dbReference type="ARBA" id="ARBA00001933"/>
    </source>
</evidence>